<dbReference type="AlphaFoldDB" id="A0AAV7KHM5"/>
<dbReference type="PANTHER" id="PTHR46654:SF1">
    <property type="entry name" value="E3 UBIQUITIN-PROTEIN LIGASE HECTD3"/>
    <property type="match status" value="1"/>
</dbReference>
<dbReference type="SMART" id="SM00119">
    <property type="entry name" value="HECTc"/>
    <property type="match status" value="1"/>
</dbReference>
<dbReference type="PANTHER" id="PTHR46654">
    <property type="entry name" value="E3 UBIQUITIN-PROTEIN LIGASE HECTD3"/>
    <property type="match status" value="1"/>
</dbReference>
<name>A0AAV7KHM5_9METZ</name>
<dbReference type="SUPFAM" id="SSF49785">
    <property type="entry name" value="Galactose-binding domain-like"/>
    <property type="match status" value="1"/>
</dbReference>
<dbReference type="EMBL" id="JAKMXF010000044">
    <property type="protein sequence ID" value="KAI6660099.1"/>
    <property type="molecule type" value="Genomic_DNA"/>
</dbReference>
<dbReference type="InterPro" id="IPR035983">
    <property type="entry name" value="Hect_E3_ubiquitin_ligase"/>
</dbReference>
<keyword evidence="1 2" id="KW-0833">Ubl conjugation pathway</keyword>
<proteinExistence type="predicted"/>
<keyword evidence="5" id="KW-1185">Reference proteome</keyword>
<dbReference type="SUPFAM" id="SSF56204">
    <property type="entry name" value="Hect, E3 ligase catalytic domain"/>
    <property type="match status" value="1"/>
</dbReference>
<evidence type="ECO:0000259" key="3">
    <source>
        <dbReference type="PROSITE" id="PS50237"/>
    </source>
</evidence>
<protein>
    <submittedName>
        <fullName evidence="4">E3 ubiquitin-protein ligase HECTD3-like</fullName>
    </submittedName>
</protein>
<evidence type="ECO:0000256" key="2">
    <source>
        <dbReference type="PROSITE-ProRule" id="PRU00104"/>
    </source>
</evidence>
<evidence type="ECO:0000313" key="5">
    <source>
        <dbReference type="Proteomes" id="UP001165289"/>
    </source>
</evidence>
<feature type="active site" description="Glycyl thioester intermediate" evidence="2">
    <location>
        <position position="794"/>
    </location>
</feature>
<feature type="domain" description="HECT" evidence="3">
    <location>
        <begin position="494"/>
        <end position="817"/>
    </location>
</feature>
<dbReference type="Proteomes" id="UP001165289">
    <property type="component" value="Unassembled WGS sequence"/>
</dbReference>
<dbReference type="GO" id="GO:0004842">
    <property type="term" value="F:ubiquitin-protein transferase activity"/>
    <property type="evidence" value="ECO:0007669"/>
    <property type="project" value="InterPro"/>
</dbReference>
<dbReference type="Gene3D" id="3.30.2160.10">
    <property type="entry name" value="Hect, E3 ligase catalytic domain"/>
    <property type="match status" value="1"/>
</dbReference>
<sequence>MNKAHKRLAQIRCLLESVDCMDKGESLPEPLCYVPSIVPYEHSGKGTISVYAEPKVTSATVGKISDKVKRVSATSQVETNSEGFWLKLASREKEKFFPGRESGWVMLDSISGQSPKATLQGIKSDKSDISKNWMDTVITTFSLSLSEKNDLSPPDKNMTNQLRDPHPDWNIELDSDLSEFLFKNDTPFIAKSLSEPVGSDYSNEWFSFIRASHNDDLLPEIAGVTEWDDGCCSWDYSASSGDNEDVYIRVQMRQGVVMKQLSLLVEPDDDCPKHVQIYATLTGTDMQLVADRTFESTDIDSTSHKLPLLETPFRSYVQELEIRFLSNMDGKRRFTVFGFSVEKGIPLDDIDSGSLDINIFNQKTLTDFLRLQAFDHSCLFYRSLLLKRVVKLIDAVLYLIIPKCGNDSFILDKLQSVRFLFPLISDRKDLIEKYLSLTESKRPSRPYIAVNRHLAIEHRSNPAKDRSNKNTVFFQLFNKLAAKTNSNFDYCWPLSFDQWWECNIVGEGVIDQGGGFRDTIAEMAEELTPSSSNSPMPLSLFIRSPNQTQDTESLHRDAYTLNPSCQDWDKYVWLGKLMGAMFRGKEKLPLAVSPFIWKRLVDQPVGWKDFTSIHSSEVVFIDMLYGLEREEFQSVYADTLTFDTTLSSGNSVCYNTGEDPGSTPVDYESVPKFCKWVKEVRLKECDKQIREIRRGLSKVITEAVLSLLTWQELEEKICGNPVITMDDMKKNLHFCDMNSTSDEANYLWSALESFSSEERSKFLRFVTGRRRLPASVTVYPASEAIDSLPTSATCGSAIYLPVYSSAEKCRERVLYAITTCVAIDADRSPYDSSYNDEDDDDDDW</sequence>
<dbReference type="InterPro" id="IPR000569">
    <property type="entry name" value="HECT_dom"/>
</dbReference>
<dbReference type="PROSITE" id="PS50237">
    <property type="entry name" value="HECT"/>
    <property type="match status" value="1"/>
</dbReference>
<dbReference type="Gene3D" id="3.90.1750.10">
    <property type="entry name" value="Hect, E3 ligase catalytic domains"/>
    <property type="match status" value="1"/>
</dbReference>
<reference evidence="4 5" key="1">
    <citation type="journal article" date="2023" name="BMC Biol.">
        <title>The compact genome of the sponge Oopsacas minuta (Hexactinellida) is lacking key metazoan core genes.</title>
        <authorList>
            <person name="Santini S."/>
            <person name="Schenkelaars Q."/>
            <person name="Jourda C."/>
            <person name="Duchesne M."/>
            <person name="Belahbib H."/>
            <person name="Rocher C."/>
            <person name="Selva M."/>
            <person name="Riesgo A."/>
            <person name="Vervoort M."/>
            <person name="Leys S.P."/>
            <person name="Kodjabachian L."/>
            <person name="Le Bivic A."/>
            <person name="Borchiellini C."/>
            <person name="Claverie J.M."/>
            <person name="Renard E."/>
        </authorList>
    </citation>
    <scope>NUCLEOTIDE SEQUENCE [LARGE SCALE GENOMIC DNA]</scope>
    <source>
        <strain evidence="4">SPO-2</strain>
    </source>
</reference>
<evidence type="ECO:0000256" key="1">
    <source>
        <dbReference type="ARBA" id="ARBA00022786"/>
    </source>
</evidence>
<dbReference type="Gene3D" id="3.30.2410.10">
    <property type="entry name" value="Hect, E3 ligase catalytic domain"/>
    <property type="match status" value="1"/>
</dbReference>
<accession>A0AAV7KHM5</accession>
<dbReference type="InterPro" id="IPR008979">
    <property type="entry name" value="Galactose-bd-like_sf"/>
</dbReference>
<dbReference type="Pfam" id="PF00632">
    <property type="entry name" value="HECT"/>
    <property type="match status" value="1"/>
</dbReference>
<dbReference type="InterPro" id="IPR042469">
    <property type="entry name" value="HECTD3"/>
</dbReference>
<organism evidence="4 5">
    <name type="scientific">Oopsacas minuta</name>
    <dbReference type="NCBI Taxonomy" id="111878"/>
    <lineage>
        <taxon>Eukaryota</taxon>
        <taxon>Metazoa</taxon>
        <taxon>Porifera</taxon>
        <taxon>Hexactinellida</taxon>
        <taxon>Hexasterophora</taxon>
        <taxon>Lyssacinosida</taxon>
        <taxon>Leucopsacidae</taxon>
        <taxon>Oopsacas</taxon>
    </lineage>
</organism>
<evidence type="ECO:0000313" key="4">
    <source>
        <dbReference type="EMBL" id="KAI6660099.1"/>
    </source>
</evidence>
<comment type="caution">
    <text evidence="4">The sequence shown here is derived from an EMBL/GenBank/DDBJ whole genome shotgun (WGS) entry which is preliminary data.</text>
</comment>
<gene>
    <name evidence="4" type="ORF">LOD99_14440</name>
</gene>